<sequence length="456" mass="51130">MLLLRFRLSNHRSFRDEAELSFLQSRLKSARPHDGQWADYTTHVAAIYGANASGKSSVLGAMELFRNMIQNSATAWADRKKLPQTPFKLDDVSSAQPTSFVLDFAIDDLRHEYGFTFTEDAIVSEWLYDYPVSRRRVLFERNNVTDYKFGRALRGETAILEKITGQRELFLSRAASSRHELLREIMLELTSKMRYAEFTDASRQTRIAKIAEGLADGEVALRDIVTLLKVADVGIGEVEVKTSELPAEVLDMIQRMINAAAENPGKGKRKAQATKNEDNSGSARSIEGFRAIDSIQRALEFSHLGQDGKYYNLPAVVQSTGTMSWLSLALPSVEILRHGGALLIDELDASLHPQLAQVLIQMFKDPLLNQAGAQLIFTTHDTYFLSPAAEVRLGEEEVWFAEKDRSGLSELYALSDFNIRDSENISRRYLHGRYGATPSVAPSFLASLFDQHEIDA</sequence>
<dbReference type="AlphaFoldDB" id="A0A7L7Z1G5"/>
<evidence type="ECO:0000259" key="2">
    <source>
        <dbReference type="Pfam" id="PF13304"/>
    </source>
</evidence>
<dbReference type="GO" id="GO:0016887">
    <property type="term" value="F:ATP hydrolysis activity"/>
    <property type="evidence" value="ECO:0007669"/>
    <property type="project" value="InterPro"/>
</dbReference>
<protein>
    <submittedName>
        <fullName evidence="3">ATP-binding protein</fullName>
    </submittedName>
</protein>
<gene>
    <name evidence="3" type="ORF">H9X71_13235</name>
</gene>
<name>A0A7L7Z1G5_9MICO</name>
<dbReference type="InterPro" id="IPR003959">
    <property type="entry name" value="ATPase_AAA_core"/>
</dbReference>
<dbReference type="GO" id="GO:0005524">
    <property type="term" value="F:ATP binding"/>
    <property type="evidence" value="ECO:0007669"/>
    <property type="project" value="UniProtKB-KW"/>
</dbReference>
<evidence type="ECO:0000313" key="4">
    <source>
        <dbReference type="Proteomes" id="UP000516660"/>
    </source>
</evidence>
<dbReference type="RefSeq" id="WP_191147494.1">
    <property type="nucleotide sequence ID" value="NZ_CP061274.1"/>
</dbReference>
<feature type="domain" description="ATPase AAA-type core" evidence="2">
    <location>
        <begin position="44"/>
        <end position="386"/>
    </location>
</feature>
<feature type="region of interest" description="Disordered" evidence="1">
    <location>
        <begin position="261"/>
        <end position="282"/>
    </location>
</feature>
<proteinExistence type="predicted"/>
<dbReference type="KEGG" id="czh:H9X71_13235"/>
<dbReference type="PANTHER" id="PTHR40396:SF1">
    <property type="entry name" value="ATPASE AAA-TYPE CORE DOMAIN-CONTAINING PROTEIN"/>
    <property type="match status" value="1"/>
</dbReference>
<dbReference type="EMBL" id="CP061274">
    <property type="protein sequence ID" value="QOD43532.1"/>
    <property type="molecule type" value="Genomic_DNA"/>
</dbReference>
<dbReference type="InterPro" id="IPR027417">
    <property type="entry name" value="P-loop_NTPase"/>
</dbReference>
<evidence type="ECO:0000313" key="3">
    <source>
        <dbReference type="EMBL" id="QOD43532.1"/>
    </source>
</evidence>
<dbReference type="PANTHER" id="PTHR40396">
    <property type="entry name" value="ATPASE-LIKE PROTEIN"/>
    <property type="match status" value="1"/>
</dbReference>
<dbReference type="Gene3D" id="3.40.50.300">
    <property type="entry name" value="P-loop containing nucleotide triphosphate hydrolases"/>
    <property type="match status" value="1"/>
</dbReference>
<reference evidence="3 4" key="1">
    <citation type="submission" date="2020-08" db="EMBL/GenBank/DDBJ databases">
        <title>Description of Clavibacter zhangzhiyonge sp. nov., a phytopathogenic actinobacterium isolated from barley seeds, causing leaf brown spot and decline.</title>
        <authorList>
            <person name="Tian Q."/>
            <person name="Chuan J."/>
            <person name="Zhao W."/>
            <person name="Li X."/>
        </authorList>
    </citation>
    <scope>NUCLEOTIDE SEQUENCE [LARGE SCALE GENOMIC DNA]</scope>
    <source>
        <strain evidence="3 4">DM1</strain>
    </source>
</reference>
<organism evidence="3 4">
    <name type="scientific">Clavibacter zhangzhiyongii</name>
    <dbReference type="NCBI Taxonomy" id="2768071"/>
    <lineage>
        <taxon>Bacteria</taxon>
        <taxon>Bacillati</taxon>
        <taxon>Actinomycetota</taxon>
        <taxon>Actinomycetes</taxon>
        <taxon>Micrococcales</taxon>
        <taxon>Microbacteriaceae</taxon>
        <taxon>Clavibacter</taxon>
    </lineage>
</organism>
<dbReference type="SUPFAM" id="SSF52540">
    <property type="entry name" value="P-loop containing nucleoside triphosphate hydrolases"/>
    <property type="match status" value="1"/>
</dbReference>
<dbReference type="Pfam" id="PF13304">
    <property type="entry name" value="AAA_21"/>
    <property type="match status" value="1"/>
</dbReference>
<accession>A0A7L7Z1G5</accession>
<keyword evidence="3" id="KW-0067">ATP-binding</keyword>
<dbReference type="Proteomes" id="UP000516660">
    <property type="component" value="Chromosome"/>
</dbReference>
<keyword evidence="4" id="KW-1185">Reference proteome</keyword>
<keyword evidence="3" id="KW-0547">Nucleotide-binding</keyword>
<evidence type="ECO:0000256" key="1">
    <source>
        <dbReference type="SAM" id="MobiDB-lite"/>
    </source>
</evidence>